<dbReference type="Pfam" id="PF05239">
    <property type="entry name" value="PRC"/>
    <property type="match status" value="1"/>
</dbReference>
<feature type="signal peptide" evidence="1">
    <location>
        <begin position="1"/>
        <end position="29"/>
    </location>
</feature>
<dbReference type="PANTHER" id="PTHR36505:SF1">
    <property type="entry name" value="BLR1072 PROTEIN"/>
    <property type="match status" value="1"/>
</dbReference>
<gene>
    <name evidence="3" type="ORF">F7D14_07345</name>
</gene>
<dbReference type="AlphaFoldDB" id="A0A6B8M0L3"/>
<organism evidence="3 4">
    <name type="scientific">Methylocystis parvus</name>
    <dbReference type="NCBI Taxonomy" id="134"/>
    <lineage>
        <taxon>Bacteria</taxon>
        <taxon>Pseudomonadati</taxon>
        <taxon>Pseudomonadota</taxon>
        <taxon>Alphaproteobacteria</taxon>
        <taxon>Hyphomicrobiales</taxon>
        <taxon>Methylocystaceae</taxon>
        <taxon>Methylocystis</taxon>
    </lineage>
</organism>
<dbReference type="EMBL" id="CP044331">
    <property type="protein sequence ID" value="QGM97304.1"/>
    <property type="molecule type" value="Genomic_DNA"/>
</dbReference>
<name>A0A6B8M0L3_9HYPH</name>
<dbReference type="KEGG" id="mpar:F7D14_07345"/>
<keyword evidence="1" id="KW-0732">Signal</keyword>
<reference evidence="3 4" key="1">
    <citation type="submission" date="2019-09" db="EMBL/GenBank/DDBJ databases">
        <title>Isolation and complete genome sequencing of Methylocystis species.</title>
        <authorList>
            <person name="Rumah B.L."/>
            <person name="Stead C.E."/>
            <person name="Stevens B.C."/>
            <person name="Minton N.P."/>
            <person name="Grosse-Honebrink A."/>
            <person name="Zhang Y."/>
        </authorList>
    </citation>
    <scope>NUCLEOTIDE SEQUENCE [LARGE SCALE GENOMIC DNA]</scope>
    <source>
        <strain evidence="3 4">BRCS2</strain>
    </source>
</reference>
<dbReference type="InterPro" id="IPR011033">
    <property type="entry name" value="PRC_barrel-like_sf"/>
</dbReference>
<feature type="domain" description="PRC-barrel" evidence="2">
    <location>
        <begin position="56"/>
        <end position="116"/>
    </location>
</feature>
<proteinExistence type="predicted"/>
<dbReference type="InterPro" id="IPR027275">
    <property type="entry name" value="PRC-brl_dom"/>
</dbReference>
<evidence type="ECO:0000313" key="4">
    <source>
        <dbReference type="Proteomes" id="UP000422569"/>
    </source>
</evidence>
<dbReference type="Gene3D" id="2.30.30.240">
    <property type="entry name" value="PRC-barrel domain"/>
    <property type="match status" value="1"/>
</dbReference>
<dbReference type="Proteomes" id="UP000422569">
    <property type="component" value="Chromosome"/>
</dbReference>
<evidence type="ECO:0000313" key="3">
    <source>
        <dbReference type="EMBL" id="QGM97304.1"/>
    </source>
</evidence>
<dbReference type="PANTHER" id="PTHR36505">
    <property type="entry name" value="BLR1072 PROTEIN"/>
    <property type="match status" value="1"/>
</dbReference>
<dbReference type="SUPFAM" id="SSF50346">
    <property type="entry name" value="PRC-barrel domain"/>
    <property type="match status" value="1"/>
</dbReference>
<keyword evidence="4" id="KW-1185">Reference proteome</keyword>
<evidence type="ECO:0000259" key="2">
    <source>
        <dbReference type="Pfam" id="PF05239"/>
    </source>
</evidence>
<evidence type="ECO:0000256" key="1">
    <source>
        <dbReference type="SAM" id="SignalP"/>
    </source>
</evidence>
<accession>A0A6B8M0L3</accession>
<feature type="chain" id="PRO_5025591639" evidence="1">
    <location>
        <begin position="30"/>
        <end position="153"/>
    </location>
</feature>
<sequence length="153" mass="16424">MRHKWSYRMSKSLILIASAMTIAASLALAEAPTKMTMAPASTTTTEFLSTIPSNALLVSNIYDRNVYDAGENKLGEIKDIVIDRSGTIGAVIVSVGGFLGVGDKDVAVAFEAVNISQRNNKTWLSMNTTKAALMSATGFKFDKSQGLWTLGQK</sequence>
<protein>
    <submittedName>
        <fullName evidence="3">PRC-barrel domain containing protein</fullName>
    </submittedName>
</protein>